<dbReference type="AlphaFoldDB" id="L8GLU8"/>
<evidence type="ECO:0000256" key="6">
    <source>
        <dbReference type="RuleBase" id="RU365002"/>
    </source>
</evidence>
<dbReference type="GO" id="GO:0006400">
    <property type="term" value="P:tRNA modification"/>
    <property type="evidence" value="ECO:0007669"/>
    <property type="project" value="TreeGrafter"/>
</dbReference>
<dbReference type="EC" id="3.2.2.-" evidence="6"/>
<evidence type="ECO:0000313" key="7">
    <source>
        <dbReference type="EMBL" id="ELR13992.1"/>
    </source>
</evidence>
<organism evidence="7 8">
    <name type="scientific">Acanthamoeba castellanii (strain ATCC 30010 / Neff)</name>
    <dbReference type="NCBI Taxonomy" id="1257118"/>
    <lineage>
        <taxon>Eukaryota</taxon>
        <taxon>Amoebozoa</taxon>
        <taxon>Discosea</taxon>
        <taxon>Longamoebia</taxon>
        <taxon>Centramoebida</taxon>
        <taxon>Acanthamoebidae</taxon>
        <taxon>Acanthamoeba</taxon>
    </lineage>
</organism>
<comment type="catalytic activity">
    <reaction evidence="5 6">
        <text>queuosine 5'-phosphate + H2O = queuine + D-ribose 5-phosphate</text>
        <dbReference type="Rhea" id="RHEA:75387"/>
        <dbReference type="ChEBI" id="CHEBI:15377"/>
        <dbReference type="ChEBI" id="CHEBI:17433"/>
        <dbReference type="ChEBI" id="CHEBI:78346"/>
        <dbReference type="ChEBI" id="CHEBI:194371"/>
    </reaction>
    <physiologicalReaction direction="left-to-right" evidence="5 6">
        <dbReference type="Rhea" id="RHEA:75388"/>
    </physiologicalReaction>
</comment>
<evidence type="ECO:0000256" key="2">
    <source>
        <dbReference type="ARBA" id="ARBA00035119"/>
    </source>
</evidence>
<comment type="function">
    <text evidence="6">Catalyzes the hydrolysis of queuosine 5'-phosphate, releasing the nucleobase queuine (q). Is required for salvage of queuine from exogenous queuosine (Q) that is imported and then converted to queuosine 5'-phosphate intracellularly.</text>
</comment>
<dbReference type="GO" id="GO:0016787">
    <property type="term" value="F:hydrolase activity"/>
    <property type="evidence" value="ECO:0007669"/>
    <property type="project" value="UniProtKB-KW"/>
</dbReference>
<evidence type="ECO:0000256" key="3">
    <source>
        <dbReference type="ARBA" id="ARBA00035306"/>
    </source>
</evidence>
<dbReference type="RefSeq" id="XP_004336005.1">
    <property type="nucleotide sequence ID" value="XM_004335957.1"/>
</dbReference>
<keyword evidence="8" id="KW-1185">Reference proteome</keyword>
<protein>
    <recommendedName>
        <fullName evidence="3 6">Queuosine 5'-phosphate N-glycosylase/hydrolase</fullName>
        <ecNumber evidence="6">3.2.2.-</ecNumber>
    </recommendedName>
    <alternativeName>
        <fullName evidence="4 6">Queuosine-nucleotide N-glycosylase/hydrolase</fullName>
    </alternativeName>
</protein>
<dbReference type="Pfam" id="PF10343">
    <property type="entry name" value="Q_salvage"/>
    <property type="match status" value="2"/>
</dbReference>
<dbReference type="OrthoDB" id="416777at2759"/>
<dbReference type="VEuPathDB" id="AmoebaDB:ACA1_365830"/>
<accession>L8GLU8</accession>
<dbReference type="OMA" id="FSFWSEE"/>
<name>L8GLU8_ACACF</name>
<dbReference type="PANTHER" id="PTHR21314:SF0">
    <property type="entry name" value="QUEUOSINE 5'-PHOSPHATE N-GLYCOSYLASE_HYDROLASE"/>
    <property type="match status" value="1"/>
</dbReference>
<dbReference type="GeneID" id="14914634"/>
<proteinExistence type="inferred from homology"/>
<keyword evidence="1 6" id="KW-0378">Hydrolase</keyword>
<dbReference type="PANTHER" id="PTHR21314">
    <property type="entry name" value="QUEUOSINE 5'-PHOSPHATE N-GLYCOSYLASE_HYDROLASE-RELATED"/>
    <property type="match status" value="1"/>
</dbReference>
<gene>
    <name evidence="7" type="ORF">ACA1_365830</name>
</gene>
<dbReference type="InterPro" id="IPR019438">
    <property type="entry name" value="Q_salvage"/>
</dbReference>
<evidence type="ECO:0000256" key="1">
    <source>
        <dbReference type="ARBA" id="ARBA00022801"/>
    </source>
</evidence>
<comment type="similarity">
    <text evidence="2 6">Belongs to the QNG1 protein family.</text>
</comment>
<reference evidence="7 8" key="1">
    <citation type="journal article" date="2013" name="Genome Biol.">
        <title>Genome of Acanthamoeba castellanii highlights extensive lateral gene transfer and early evolution of tyrosine kinase signaling.</title>
        <authorList>
            <person name="Clarke M."/>
            <person name="Lohan A.J."/>
            <person name="Liu B."/>
            <person name="Lagkouvardos I."/>
            <person name="Roy S."/>
            <person name="Zafar N."/>
            <person name="Bertelli C."/>
            <person name="Schilde C."/>
            <person name="Kianianmomeni A."/>
            <person name="Burglin T.R."/>
            <person name="Frech C."/>
            <person name="Turcotte B."/>
            <person name="Kopec K.O."/>
            <person name="Synnott J.M."/>
            <person name="Choo C."/>
            <person name="Paponov I."/>
            <person name="Finkler A."/>
            <person name="Soon Heng Tan C."/>
            <person name="Hutchins A.P."/>
            <person name="Weinmeier T."/>
            <person name="Rattei T."/>
            <person name="Chu J.S."/>
            <person name="Gimenez G."/>
            <person name="Irimia M."/>
            <person name="Rigden D.J."/>
            <person name="Fitzpatrick D.A."/>
            <person name="Lorenzo-Morales J."/>
            <person name="Bateman A."/>
            <person name="Chiu C.H."/>
            <person name="Tang P."/>
            <person name="Hegemann P."/>
            <person name="Fromm H."/>
            <person name="Raoult D."/>
            <person name="Greub G."/>
            <person name="Miranda-Saavedra D."/>
            <person name="Chen N."/>
            <person name="Nash P."/>
            <person name="Ginger M.L."/>
            <person name="Horn M."/>
            <person name="Schaap P."/>
            <person name="Caler L."/>
            <person name="Loftus B."/>
        </authorList>
    </citation>
    <scope>NUCLEOTIDE SEQUENCE [LARGE SCALE GENOMIC DNA]</scope>
    <source>
        <strain evidence="7 8">Neff</strain>
    </source>
</reference>
<dbReference type="EMBL" id="KB008073">
    <property type="protein sequence ID" value="ELR13992.1"/>
    <property type="molecule type" value="Genomic_DNA"/>
</dbReference>
<evidence type="ECO:0000256" key="4">
    <source>
        <dbReference type="ARBA" id="ARBA00035393"/>
    </source>
</evidence>
<evidence type="ECO:0000313" key="8">
    <source>
        <dbReference type="Proteomes" id="UP000011083"/>
    </source>
</evidence>
<dbReference type="Proteomes" id="UP000011083">
    <property type="component" value="Unassembled WGS sequence"/>
</dbReference>
<evidence type="ECO:0000256" key="5">
    <source>
        <dbReference type="ARBA" id="ARBA00048204"/>
    </source>
</evidence>
<dbReference type="KEGG" id="acan:ACA1_365830"/>
<sequence length="362" mass="40567">MDAAGGEDYRGSEVLRTSAWVAGRATDVSISEAGVRSAAISLYEAREKGDFSLDQWKQPELNPKEETVHTVAWIFVVDTLNFAFWSDSEELFTVDYNGKLHNGYWSLCAAINRALDARRPQHSTRAPCSTGSSVMSEGIPITDARYMANITPEQLQHVFRSATTEQIPLFEKRLEVLREAGRVLLERFGGSFVNAIAEANQSAQTLLNLVVSNFSSYNDHATYDGQSVKLYKRAQILVADLWAAFRGRSYGAFADIDSITMFADYRVPQGLVHLGVLEYSEALLKRLREDPHLPSGDRLEVEIRAASIWGVEMAKLREEKEEGEGGAPLNAIVIDFYLWTFAKEHGHAMKHIPIHKTRSVFY</sequence>